<reference evidence="1 2" key="1">
    <citation type="submission" date="2015-10" db="EMBL/GenBank/DDBJ databases">
        <title>Full genome of DAOMC 229536 Phialocephala scopiformis, a fungal endophyte of spruce producing the potent anti-insectan compound rugulosin.</title>
        <authorList>
            <consortium name="DOE Joint Genome Institute"/>
            <person name="Walker A.K."/>
            <person name="Frasz S.L."/>
            <person name="Seifert K.A."/>
            <person name="Miller J.D."/>
            <person name="Mondo S.J."/>
            <person name="Labutti K."/>
            <person name="Lipzen A."/>
            <person name="Dockter R."/>
            <person name="Kennedy M."/>
            <person name="Grigoriev I.V."/>
            <person name="Spatafora J.W."/>
        </authorList>
    </citation>
    <scope>NUCLEOTIDE SEQUENCE [LARGE SCALE GENOMIC DNA]</scope>
    <source>
        <strain evidence="1 2">CBS 120377</strain>
    </source>
</reference>
<dbReference type="AlphaFoldDB" id="A0A194X9Q7"/>
<name>A0A194X9Q7_MOLSC</name>
<feature type="non-terminal residue" evidence="1">
    <location>
        <position position="1"/>
    </location>
</feature>
<evidence type="ECO:0000313" key="1">
    <source>
        <dbReference type="EMBL" id="KUJ16507.1"/>
    </source>
</evidence>
<gene>
    <name evidence="1" type="ORF">LY89DRAFT_85059</name>
</gene>
<protein>
    <submittedName>
        <fullName evidence="1">Uncharacterized protein</fullName>
    </submittedName>
</protein>
<dbReference type="Proteomes" id="UP000070700">
    <property type="component" value="Unassembled WGS sequence"/>
</dbReference>
<sequence length="196" mass="22280">IRRFCLFSDERLSGERCFSHVPICDPRHEKYKTKNLHFKACIQELINTNVVIDSISHLSYLSQQASLTFTFPNTQDFFKMKLFTTFIAIFPLGLTLSIPEVRDLTTTTAAHRCKIIAGADVNCHYCDQLSCDVVKVLQNQQTYNFDCLCPNGETINNIGAWDHNPDYSCWVWANTTDYNCPTIGSNALPECSFCGK</sequence>
<dbReference type="InParanoid" id="A0A194X9Q7"/>
<proteinExistence type="predicted"/>
<evidence type="ECO:0000313" key="2">
    <source>
        <dbReference type="Proteomes" id="UP000070700"/>
    </source>
</evidence>
<keyword evidence="2" id="KW-1185">Reference proteome</keyword>
<organism evidence="1 2">
    <name type="scientific">Mollisia scopiformis</name>
    <name type="common">Conifer needle endophyte fungus</name>
    <name type="synonym">Phialocephala scopiformis</name>
    <dbReference type="NCBI Taxonomy" id="149040"/>
    <lineage>
        <taxon>Eukaryota</taxon>
        <taxon>Fungi</taxon>
        <taxon>Dikarya</taxon>
        <taxon>Ascomycota</taxon>
        <taxon>Pezizomycotina</taxon>
        <taxon>Leotiomycetes</taxon>
        <taxon>Helotiales</taxon>
        <taxon>Mollisiaceae</taxon>
        <taxon>Mollisia</taxon>
    </lineage>
</organism>
<dbReference type="EMBL" id="KQ947416">
    <property type="protein sequence ID" value="KUJ16507.1"/>
    <property type="molecule type" value="Genomic_DNA"/>
</dbReference>
<dbReference type="OrthoDB" id="3487002at2759"/>
<accession>A0A194X9Q7</accession>
<dbReference type="RefSeq" id="XP_018070862.1">
    <property type="nucleotide sequence ID" value="XM_018223460.1"/>
</dbReference>
<dbReference type="GeneID" id="28833186"/>
<dbReference type="KEGG" id="psco:LY89DRAFT_85059"/>